<feature type="transmembrane region" description="Helical" evidence="2">
    <location>
        <begin position="37"/>
        <end position="57"/>
    </location>
</feature>
<organism evidence="3 4">
    <name type="scientific">Allosphingosinicella indica</name>
    <dbReference type="NCBI Taxonomy" id="941907"/>
    <lineage>
        <taxon>Bacteria</taxon>
        <taxon>Pseudomonadati</taxon>
        <taxon>Pseudomonadota</taxon>
        <taxon>Alphaproteobacteria</taxon>
        <taxon>Sphingomonadales</taxon>
        <taxon>Sphingomonadaceae</taxon>
        <taxon>Allosphingosinicella</taxon>
    </lineage>
</organism>
<gene>
    <name evidence="3" type="ORF">SAMN06295910_2230</name>
</gene>
<dbReference type="STRING" id="941907.SAMN06295910_2230"/>
<name>A0A1X7GUU5_9SPHN</name>
<dbReference type="AlphaFoldDB" id="A0A1X7GUU5"/>
<keyword evidence="2" id="KW-0472">Membrane</keyword>
<dbReference type="EMBL" id="LT840185">
    <property type="protein sequence ID" value="SMF74321.1"/>
    <property type="molecule type" value="Genomic_DNA"/>
</dbReference>
<protein>
    <submittedName>
        <fullName evidence="3">Uncharacterized protein</fullName>
    </submittedName>
</protein>
<sequence>MAPIEAAPISPPLAEPVAPPVAEVPPAEPVASNDPPAWPWAVGAAALLIATVALFAMRRRRRLATEEEFYEDPLLADPLADPLAEPVAVEPDPFVATPQPTIAPIPVAAAAPIATAAAVSSVESAEVTQAEAEDIEAMAASSDPDAGRPWLEFMMRPVRAGTNDDDAVVEFDLTVGNTGSVPAHDVRISSWMFAAGSPQESEMERMLIEPPADAKLSRVSIEPGDAARVEAAVALPRSALRGSVLPVVVADARYTLPDGTEGRTSASFAVGLPSGEGLEAFAVDMPSGLHEGVEARLHGEPERV</sequence>
<reference evidence="4" key="1">
    <citation type="submission" date="2017-04" db="EMBL/GenBank/DDBJ databases">
        <authorList>
            <person name="Varghese N."/>
            <person name="Submissions S."/>
        </authorList>
    </citation>
    <scope>NUCLEOTIDE SEQUENCE [LARGE SCALE GENOMIC DNA]</scope>
    <source>
        <strain evidence="4">Dd16</strain>
    </source>
</reference>
<evidence type="ECO:0000313" key="4">
    <source>
        <dbReference type="Proteomes" id="UP000192934"/>
    </source>
</evidence>
<keyword evidence="4" id="KW-1185">Reference proteome</keyword>
<evidence type="ECO:0000313" key="3">
    <source>
        <dbReference type="EMBL" id="SMF74321.1"/>
    </source>
</evidence>
<keyword evidence="2" id="KW-0812">Transmembrane</keyword>
<evidence type="ECO:0000256" key="1">
    <source>
        <dbReference type="SAM" id="MobiDB-lite"/>
    </source>
</evidence>
<feature type="compositionally biased region" description="Pro residues" evidence="1">
    <location>
        <begin position="9"/>
        <end position="28"/>
    </location>
</feature>
<evidence type="ECO:0000256" key="2">
    <source>
        <dbReference type="SAM" id="Phobius"/>
    </source>
</evidence>
<feature type="region of interest" description="Disordered" evidence="1">
    <location>
        <begin position="1"/>
        <end position="33"/>
    </location>
</feature>
<proteinExistence type="predicted"/>
<accession>A0A1X7GUU5</accession>
<keyword evidence="2" id="KW-1133">Transmembrane helix</keyword>
<dbReference type="Proteomes" id="UP000192934">
    <property type="component" value="Chromosome I"/>
</dbReference>